<evidence type="ECO:0000256" key="5">
    <source>
        <dbReference type="ARBA" id="ARBA00023065"/>
    </source>
</evidence>
<dbReference type="NCBIfam" id="TIGR01936">
    <property type="entry name" value="nqrA"/>
    <property type="match status" value="1"/>
</dbReference>
<comment type="subunit">
    <text evidence="8">Composed of six subunits; NqrA, NqrB, NqrC, NqrD, NqrE and NqrF.</text>
</comment>
<gene>
    <name evidence="8" type="primary">nqrA</name>
    <name evidence="12" type="ORF">M992_2795</name>
</gene>
<evidence type="ECO:0000256" key="1">
    <source>
        <dbReference type="ARBA" id="ARBA00022448"/>
    </source>
</evidence>
<keyword evidence="7 8" id="KW-0739">Sodium transport</keyword>
<dbReference type="InterPro" id="IPR008703">
    <property type="entry name" value="NqrA"/>
</dbReference>
<dbReference type="InterPro" id="IPR056148">
    <property type="entry name" value="NQRA_2nd"/>
</dbReference>
<keyword evidence="13" id="KW-1185">Reference proteome</keyword>
<dbReference type="OrthoDB" id="9774536at2"/>
<keyword evidence="6 8" id="KW-0830">Ubiquinone</keyword>
<dbReference type="GO" id="GO:0006814">
    <property type="term" value="P:sodium ion transport"/>
    <property type="evidence" value="ECO:0007669"/>
    <property type="project" value="UniProtKB-UniRule"/>
</dbReference>
<feature type="domain" description="NqrA second alpha/beta" evidence="11">
    <location>
        <begin position="115"/>
        <end position="259"/>
    </location>
</feature>
<keyword evidence="5 8" id="KW-0406">Ion transport</keyword>
<evidence type="ECO:0000256" key="4">
    <source>
        <dbReference type="ARBA" id="ARBA00023053"/>
    </source>
</evidence>
<evidence type="ECO:0000259" key="11">
    <source>
        <dbReference type="Pfam" id="PF24836"/>
    </source>
</evidence>
<dbReference type="PANTHER" id="PTHR37839">
    <property type="entry name" value="NA(+)-TRANSLOCATING NADH-QUINONE REDUCTASE SUBUNIT A"/>
    <property type="match status" value="1"/>
</dbReference>
<name>A0A0N0I933_9GAMM</name>
<dbReference type="InterPro" id="IPR022615">
    <property type="entry name" value="NqrA_C_domain"/>
</dbReference>
<comment type="catalytic activity">
    <reaction evidence="8">
        <text>a ubiquinone + n Na(+)(in) + NADH + H(+) = a ubiquinol + n Na(+)(out) + NAD(+)</text>
        <dbReference type="Rhea" id="RHEA:47748"/>
        <dbReference type="Rhea" id="RHEA-COMP:9565"/>
        <dbReference type="Rhea" id="RHEA-COMP:9566"/>
        <dbReference type="ChEBI" id="CHEBI:15378"/>
        <dbReference type="ChEBI" id="CHEBI:16389"/>
        <dbReference type="ChEBI" id="CHEBI:17976"/>
        <dbReference type="ChEBI" id="CHEBI:29101"/>
        <dbReference type="ChEBI" id="CHEBI:57540"/>
        <dbReference type="ChEBI" id="CHEBI:57945"/>
        <dbReference type="EC" id="7.2.1.1"/>
    </reaction>
</comment>
<evidence type="ECO:0000313" key="12">
    <source>
        <dbReference type="EMBL" id="KPD01823.1"/>
    </source>
</evidence>
<keyword evidence="12" id="KW-0560">Oxidoreductase</keyword>
<reference evidence="12 13" key="1">
    <citation type="submission" date="2015-07" db="EMBL/GenBank/DDBJ databases">
        <title>ATOL: Assembling a taxonomically balanced genome-scale reconstruction of the evolutionary history of the Enterobacteriaceae.</title>
        <authorList>
            <person name="Plunkett G.III."/>
            <person name="Neeno-Eckwall E.C."/>
            <person name="Glasner J.D."/>
            <person name="Perna N.T."/>
        </authorList>
    </citation>
    <scope>NUCLEOTIDE SEQUENCE [LARGE SCALE GENOMIC DNA]</scope>
    <source>
        <strain evidence="12 13">ATCC 35017</strain>
    </source>
</reference>
<comment type="function">
    <text evidence="8">NQR complex catalyzes the reduction of ubiquinone-1 to ubiquinol by two successive reactions, coupled with the transport of Na(+) ions from the cytoplasm to the periplasm. NqrA to NqrE are probably involved in the second step, the conversion of ubisemiquinone to ubiquinol.</text>
</comment>
<dbReference type="HAMAP" id="MF_00425">
    <property type="entry name" value="NqrA"/>
    <property type="match status" value="1"/>
</dbReference>
<protein>
    <recommendedName>
        <fullName evidence="8">Na(+)-translocating NADH-quinone reductase subunit A</fullName>
        <shortName evidence="8">Na(+)-NQR subunit A</shortName>
        <shortName evidence="8">Na(+)-translocating NQR subunit A</shortName>
        <ecNumber evidence="8">7.2.1.1</ecNumber>
    </recommendedName>
    <alternativeName>
        <fullName evidence="8">NQR complex subunit A</fullName>
    </alternativeName>
    <alternativeName>
        <fullName evidence="8">NQR-1 subunit A</fullName>
    </alternativeName>
</protein>
<evidence type="ECO:0000256" key="2">
    <source>
        <dbReference type="ARBA" id="ARBA00022967"/>
    </source>
</evidence>
<dbReference type="EC" id="7.2.1.1" evidence="8"/>
<feature type="domain" description="Na(+)-translocating NADH-quinone reductase subunit A C-terminal" evidence="10">
    <location>
        <begin position="264"/>
        <end position="312"/>
    </location>
</feature>
<sequence>MIKIKKGLNLPIAGEPAQVIDDGPQIQHVALLGEEYVGMRPSMLVKENEQVKKGQALFEDKKNPGVIFTSPASGTITHINRGERRVLQSVVIKVNDNEDDQVTFASYDSAQLVNLTREQVEENLLQSGLWTALRTRPFSHSPKPGSSPLAIFVTAMDTNPLAANPLVVINQQQQAFNDGLQVLSKLTDGKLHICHGAGQLPKLTTSDQLVYTEFAGPHPAGLVGTHIHFLEPVSMNKVVWHLNYQDVIAIGKLFTTGHLYTERVISLAGPQVEKPRLIRTRLGADLLEITAGQLKDGENRIISGSILWGVKCDEAHHYLGRFHNSVAVLREGREKELFGWIMPGINKFTITRTTIGHFLKNKRFNFTTTMNGGERSMVPIGNYERVMPLDIMITHLLRDLLVGDTEGSQALGCLELDEEDLGLCTYVCPAKYEYGPVLRDVLTKIELEG</sequence>
<evidence type="ECO:0000256" key="7">
    <source>
        <dbReference type="ARBA" id="ARBA00023201"/>
    </source>
</evidence>
<evidence type="ECO:0000313" key="13">
    <source>
        <dbReference type="Proteomes" id="UP000053226"/>
    </source>
</evidence>
<comment type="caution">
    <text evidence="12">The sequence shown here is derived from an EMBL/GenBank/DDBJ whole genome shotgun (WGS) entry which is preliminary data.</text>
</comment>
<dbReference type="GO" id="GO:0016655">
    <property type="term" value="F:oxidoreductase activity, acting on NAD(P)H, quinone or similar compound as acceptor"/>
    <property type="evidence" value="ECO:0007669"/>
    <property type="project" value="UniProtKB-UniRule"/>
</dbReference>
<dbReference type="AlphaFoldDB" id="A0A0N0I933"/>
<keyword evidence="1 8" id="KW-0813">Transport</keyword>
<dbReference type="PANTHER" id="PTHR37839:SF1">
    <property type="entry name" value="NA(+)-TRANSLOCATING NADH-QUINONE REDUCTASE SUBUNIT A"/>
    <property type="match status" value="1"/>
</dbReference>
<dbReference type="Proteomes" id="UP000053226">
    <property type="component" value="Unassembled WGS sequence"/>
</dbReference>
<dbReference type="EMBL" id="LGAA01000027">
    <property type="protein sequence ID" value="KPD01823.1"/>
    <property type="molecule type" value="Genomic_DNA"/>
</dbReference>
<organism evidence="12 13">
    <name type="scientific">Moellerella wisconsensis ATCC 35017</name>
    <dbReference type="NCBI Taxonomy" id="1354267"/>
    <lineage>
        <taxon>Bacteria</taxon>
        <taxon>Pseudomonadati</taxon>
        <taxon>Pseudomonadota</taxon>
        <taxon>Gammaproteobacteria</taxon>
        <taxon>Enterobacterales</taxon>
        <taxon>Morganellaceae</taxon>
        <taxon>Moellerella</taxon>
    </lineage>
</organism>
<dbReference type="RefSeq" id="WP_053909129.1">
    <property type="nucleotide sequence ID" value="NZ_CAWMUS010000027.1"/>
</dbReference>
<evidence type="ECO:0000256" key="3">
    <source>
        <dbReference type="ARBA" id="ARBA00023027"/>
    </source>
</evidence>
<feature type="domain" description="NqrA N-terminal barrel-sandwich hybrid" evidence="9">
    <location>
        <begin position="2"/>
        <end position="94"/>
    </location>
</feature>
<comment type="similarity">
    <text evidence="8">Belongs to the NqrA family.</text>
</comment>
<keyword evidence="3 8" id="KW-0520">NAD</keyword>
<dbReference type="Pfam" id="PF24836">
    <property type="entry name" value="NQRA_2nd"/>
    <property type="match status" value="1"/>
</dbReference>
<evidence type="ECO:0000256" key="6">
    <source>
        <dbReference type="ARBA" id="ARBA00023075"/>
    </source>
</evidence>
<dbReference type="NCBIfam" id="NF003761">
    <property type="entry name" value="PRK05352.1-4"/>
    <property type="match status" value="1"/>
</dbReference>
<evidence type="ECO:0000259" key="10">
    <source>
        <dbReference type="Pfam" id="PF11973"/>
    </source>
</evidence>
<dbReference type="InterPro" id="IPR056147">
    <property type="entry name" value="NQRA_N"/>
</dbReference>
<proteinExistence type="inferred from homology"/>
<dbReference type="Pfam" id="PF11973">
    <property type="entry name" value="NQRA_SLBB"/>
    <property type="match status" value="1"/>
</dbReference>
<keyword evidence="2 8" id="KW-1278">Translocase</keyword>
<dbReference type="NCBIfam" id="NF003759">
    <property type="entry name" value="PRK05352.1-2"/>
    <property type="match status" value="1"/>
</dbReference>
<evidence type="ECO:0000256" key="8">
    <source>
        <dbReference type="HAMAP-Rule" id="MF_00425"/>
    </source>
</evidence>
<accession>A0A0N0I933</accession>
<evidence type="ECO:0000259" key="9">
    <source>
        <dbReference type="Pfam" id="PF05896"/>
    </source>
</evidence>
<dbReference type="Pfam" id="PF05896">
    <property type="entry name" value="NQRA_N"/>
    <property type="match status" value="1"/>
</dbReference>
<keyword evidence="4 8" id="KW-0915">Sodium</keyword>